<evidence type="ECO:0000256" key="3">
    <source>
        <dbReference type="SAM" id="SignalP"/>
    </source>
</evidence>
<keyword evidence="2" id="KW-0812">Transmembrane</keyword>
<sequence length="1474" mass="159819">MLLMRLVFFTALLLLHSSHTEGTFYVVRGGCTDDSEKWTTRIDSAIENEAVVAFLRTQGIPFAGIAGYVQGGSAYWNDGSAMKWMPSGFDPSSTADAGFLVVRGDASWGVEVYDVFPDTVFICTDGEVVLDTTTTTFKKASVTTTTEAATEASAPAPIEAPTEVPNNVSEVLDALATTMSAVGTFDIVPLTTNSVTVPVKTKSLLQHLDVLSLRHHYFFGVALIEKGGAVKPQGVSTLMRGSESTLEFIVPLALMDSGVKQYTMCVVAVSKMGTPTYRQTGAMLLIHSIGEVLRNLSGSVEINEEDIVDGGDVIRPLRVMGPGTMVQHAITVSSLTFSGLSLTMINHRSLRKTCTPSNLSINFVFSNGNLHLFLPKEYVERVKTAPRSLCASVEGNNIVIADLEKRRWSFTAANSYYAYGEPIKVLALGASSAAVASRMYSAFLSHSDLCSSVDDNAVSLQLETSVAPAKSSPSSLPREQQELTLYLSAASAGKHAGYLCVQHISTRRNIRIVSLTGLHVKVTGELPTSRSSGWVTLFNGSTGSIALNDFVLPSQSERDVQHFNAISRFIMQKSLHVQFLSLPVGARWTTKLQRCRDNTARIEIEAAAYGGSVHINAPLFFLDSAGILCAGGEYLRVDYRVYEPLQWLQRFGDSEDAVVSTVVPSLPSSAIRVKIANWDMSSHFAVRFAVDSSCRVGFTANVWQASDAVHAVSLSNIVSGSFALCVGIYTAAGETSMFVSSDRIVLLMPYEAGLKVWEKEQKVLSGTWTLCGASSVCGYVPPQPFLEVCGRHTVTRAWPIIVTEKFYSLGSFNVKLRGEAQIYSGALVEDRVFIKRNNFTCQNINLSEMGEGGNLYSTSAVVNQEHSIVTLNSSAPLAGVILGFATWDGGCDAESIRHKALISTVFPTTSPVSALDLVTLLGDHEEGYFVVCVLQAASWRTVSQTYIHTMPSGAYAKSVGADAIAVLGQNENEKFIYLWETGTEDWAIVGFFSPNVAISFALVWDDASCHVSPAYTSPMRYVSTTTALVYVEVPFIAAAPTPTSVLYSCYYVENAPVLPLRIEQRRERQVSVLNLSLSSINYLPHFAIRYNTTENTTIILSDPLSPPITQLGLFLVASPEEEDAATGCLPNARRHVLLLMVQVNKLGLRYVSIAPSVPALLGSAGREVYLRLCATASKSVSPRFVPVSAYLVINDIGSVIQADPFSLQLVFRALNNTHRPLSLQGCAEFVQQYVVSVTGRRSDQRGVLITANGNNRFLLFIEPTLEVTGENAIKQLRAVYKAMMSGKMLPLRVGSADGLWFVLDSVEGVHLFNQTHHYGFPRVVVTSVGGTDNTPNKDLVKQIITICCIIILPVVVGFVVFSLQRTIPRLNRLNLGKGWLRRANSNDNNRHGEATYKADSAVLGNQIGDSPSPRTPQSVEIGTQLTSFTMENSAANPLYGSDGDEAPTSLGCTPPVGNATFSMRECGAWEVDQN</sequence>
<evidence type="ECO:0000313" key="5">
    <source>
        <dbReference type="Proteomes" id="UP000283634"/>
    </source>
</evidence>
<dbReference type="OrthoDB" id="271480at2759"/>
<keyword evidence="2" id="KW-1133">Transmembrane helix</keyword>
<gene>
    <name evidence="4" type="ORF">TraAM80_05839</name>
</gene>
<protein>
    <recommendedName>
        <fullName evidence="6">Membrane-associated protein</fullName>
    </recommendedName>
</protein>
<accession>A0A422ND09</accession>
<evidence type="ECO:0000256" key="1">
    <source>
        <dbReference type="SAM" id="MobiDB-lite"/>
    </source>
</evidence>
<feature type="region of interest" description="Disordered" evidence="1">
    <location>
        <begin position="1382"/>
        <end position="1418"/>
    </location>
</feature>
<evidence type="ECO:0008006" key="6">
    <source>
        <dbReference type="Google" id="ProtNLM"/>
    </source>
</evidence>
<dbReference type="OMA" id="IHLYQTQ"/>
<reference evidence="4 5" key="1">
    <citation type="journal article" date="2018" name="BMC Genomics">
        <title>Genomic comparison of Trypanosoma conorhini and Trypanosoma rangeli to Trypanosoma cruzi strains of high and low virulence.</title>
        <authorList>
            <person name="Bradwell K.R."/>
            <person name="Koparde V.N."/>
            <person name="Matveyev A.V."/>
            <person name="Serrano M.G."/>
            <person name="Alves J.M."/>
            <person name="Parikh H."/>
            <person name="Huang B."/>
            <person name="Lee V."/>
            <person name="Espinosa-Alvarez O."/>
            <person name="Ortiz P.A."/>
            <person name="Costa-Martins A.G."/>
            <person name="Teixeira M.M."/>
            <person name="Buck G.A."/>
        </authorList>
    </citation>
    <scope>NUCLEOTIDE SEQUENCE [LARGE SCALE GENOMIC DNA]</scope>
    <source>
        <strain evidence="4 5">AM80</strain>
    </source>
</reference>
<keyword evidence="3" id="KW-0732">Signal</keyword>
<dbReference type="Proteomes" id="UP000283634">
    <property type="component" value="Unassembled WGS sequence"/>
</dbReference>
<feature type="region of interest" description="Disordered" evidence="1">
    <location>
        <begin position="1434"/>
        <end position="1453"/>
    </location>
</feature>
<feature type="chain" id="PRO_5019430227" description="Membrane-associated protein" evidence="3">
    <location>
        <begin position="23"/>
        <end position="1474"/>
    </location>
</feature>
<organism evidence="4 5">
    <name type="scientific">Trypanosoma rangeli</name>
    <dbReference type="NCBI Taxonomy" id="5698"/>
    <lineage>
        <taxon>Eukaryota</taxon>
        <taxon>Discoba</taxon>
        <taxon>Euglenozoa</taxon>
        <taxon>Kinetoplastea</taxon>
        <taxon>Metakinetoplastina</taxon>
        <taxon>Trypanosomatida</taxon>
        <taxon>Trypanosomatidae</taxon>
        <taxon>Trypanosoma</taxon>
        <taxon>Herpetosoma</taxon>
    </lineage>
</organism>
<proteinExistence type="predicted"/>
<feature type="signal peptide" evidence="3">
    <location>
        <begin position="1"/>
        <end position="22"/>
    </location>
</feature>
<keyword evidence="2" id="KW-0472">Membrane</keyword>
<name>A0A422ND09_TRYRA</name>
<comment type="caution">
    <text evidence="4">The sequence shown here is derived from an EMBL/GenBank/DDBJ whole genome shotgun (WGS) entry which is preliminary data.</text>
</comment>
<dbReference type="EMBL" id="MKGL01000200">
    <property type="protein sequence ID" value="RNF03322.1"/>
    <property type="molecule type" value="Genomic_DNA"/>
</dbReference>
<keyword evidence="5" id="KW-1185">Reference proteome</keyword>
<feature type="transmembrane region" description="Helical" evidence="2">
    <location>
        <begin position="1343"/>
        <end position="1363"/>
    </location>
</feature>
<evidence type="ECO:0000256" key="2">
    <source>
        <dbReference type="SAM" id="Phobius"/>
    </source>
</evidence>
<dbReference type="RefSeq" id="XP_029237440.1">
    <property type="nucleotide sequence ID" value="XM_029382702.1"/>
</dbReference>
<evidence type="ECO:0000313" key="4">
    <source>
        <dbReference type="EMBL" id="RNF03322.1"/>
    </source>
</evidence>
<dbReference type="GeneID" id="40329772"/>